<proteinExistence type="predicted"/>
<keyword evidence="2" id="KW-0472">Membrane</keyword>
<feature type="transmembrane region" description="Helical" evidence="2">
    <location>
        <begin position="78"/>
        <end position="98"/>
    </location>
</feature>
<evidence type="ECO:0000256" key="2">
    <source>
        <dbReference type="SAM" id="Phobius"/>
    </source>
</evidence>
<protein>
    <submittedName>
        <fullName evidence="3">Putative membrane protein (TIGR02234 family)</fullName>
    </submittedName>
</protein>
<feature type="region of interest" description="Disordered" evidence="1">
    <location>
        <begin position="157"/>
        <end position="196"/>
    </location>
</feature>
<evidence type="ECO:0000313" key="4">
    <source>
        <dbReference type="Proteomes" id="UP000237752"/>
    </source>
</evidence>
<dbReference type="RefSeq" id="WP_170111189.1">
    <property type="nucleotide sequence ID" value="NZ_PVUE01000027.1"/>
</dbReference>
<feature type="transmembrane region" description="Helical" evidence="2">
    <location>
        <begin position="129"/>
        <end position="147"/>
    </location>
</feature>
<dbReference type="Pfam" id="PF09534">
    <property type="entry name" value="Trp_oprn_chp"/>
    <property type="match status" value="1"/>
</dbReference>
<organism evidence="3 4">
    <name type="scientific">Antricoccus suffuscus</name>
    <dbReference type="NCBI Taxonomy" id="1629062"/>
    <lineage>
        <taxon>Bacteria</taxon>
        <taxon>Bacillati</taxon>
        <taxon>Actinomycetota</taxon>
        <taxon>Actinomycetes</taxon>
        <taxon>Geodermatophilales</taxon>
        <taxon>Antricoccaceae</taxon>
        <taxon>Antricoccus</taxon>
    </lineage>
</organism>
<dbReference type="EMBL" id="PVUE01000027">
    <property type="protein sequence ID" value="PRZ31698.1"/>
    <property type="molecule type" value="Genomic_DNA"/>
</dbReference>
<comment type="caution">
    <text evidence="3">The sequence shown here is derived from an EMBL/GenBank/DDBJ whole genome shotgun (WGS) entry which is preliminary data.</text>
</comment>
<keyword evidence="4" id="KW-1185">Reference proteome</keyword>
<evidence type="ECO:0000256" key="1">
    <source>
        <dbReference type="SAM" id="MobiDB-lite"/>
    </source>
</evidence>
<name>A0A2T0Z6A4_9ACTN</name>
<feature type="transmembrane region" description="Helical" evidence="2">
    <location>
        <begin position="48"/>
        <end position="71"/>
    </location>
</feature>
<keyword evidence="2" id="KW-1133">Transmembrane helix</keyword>
<accession>A0A2T0Z6A4</accession>
<evidence type="ECO:0000313" key="3">
    <source>
        <dbReference type="EMBL" id="PRZ31698.1"/>
    </source>
</evidence>
<keyword evidence="2" id="KW-0812">Transmembrane</keyword>
<reference evidence="3 4" key="1">
    <citation type="submission" date="2018-03" db="EMBL/GenBank/DDBJ databases">
        <title>Genomic Encyclopedia of Archaeal and Bacterial Type Strains, Phase II (KMG-II): from individual species to whole genera.</title>
        <authorList>
            <person name="Goeker M."/>
        </authorList>
    </citation>
    <scope>NUCLEOTIDE SEQUENCE [LARGE SCALE GENOMIC DNA]</scope>
    <source>
        <strain evidence="3 4">DSM 100065</strain>
    </source>
</reference>
<sequence>MKRLYSICLAGLIVAAGLIFFATSQEWVLVAVPQPAPLPSGLKSATGSGVLPGLTAVAIVLLAAVVAVAATRRMGRRLVGALVTVCGIVAVVLVVPFLTGTPASVLADVRSTGTSVESGHGTPAAYPPWLALVGALIAIVVGVAIAVRGPSWSKMGSKYEAPSAAGKPADREAPQGSEPVNHRDAWNSLDQGIDPT</sequence>
<dbReference type="InterPro" id="IPR019051">
    <property type="entry name" value="Trp_biosyn_TM_oprn/chp"/>
</dbReference>
<dbReference type="AlphaFoldDB" id="A0A2T0Z6A4"/>
<dbReference type="Proteomes" id="UP000237752">
    <property type="component" value="Unassembled WGS sequence"/>
</dbReference>
<gene>
    <name evidence="3" type="ORF">CLV47_12734</name>
</gene>